<gene>
    <name evidence="2" type="ORF">NDU88_002021</name>
</gene>
<evidence type="ECO:0000313" key="3">
    <source>
        <dbReference type="Proteomes" id="UP001066276"/>
    </source>
</evidence>
<feature type="non-terminal residue" evidence="2">
    <location>
        <position position="67"/>
    </location>
</feature>
<accession>A0AAV7SBB5</accession>
<organism evidence="2 3">
    <name type="scientific">Pleurodeles waltl</name>
    <name type="common">Iberian ribbed newt</name>
    <dbReference type="NCBI Taxonomy" id="8319"/>
    <lineage>
        <taxon>Eukaryota</taxon>
        <taxon>Metazoa</taxon>
        <taxon>Chordata</taxon>
        <taxon>Craniata</taxon>
        <taxon>Vertebrata</taxon>
        <taxon>Euteleostomi</taxon>
        <taxon>Amphibia</taxon>
        <taxon>Batrachia</taxon>
        <taxon>Caudata</taxon>
        <taxon>Salamandroidea</taxon>
        <taxon>Salamandridae</taxon>
        <taxon>Pleurodelinae</taxon>
        <taxon>Pleurodeles</taxon>
    </lineage>
</organism>
<protein>
    <submittedName>
        <fullName evidence="2">Uncharacterized protein</fullName>
    </submittedName>
</protein>
<dbReference type="Proteomes" id="UP001066276">
    <property type="component" value="Chromosome 4_2"/>
</dbReference>
<feature type="compositionally biased region" description="Basic and acidic residues" evidence="1">
    <location>
        <begin position="21"/>
        <end position="32"/>
    </location>
</feature>
<sequence>QMTTTIRKELETAHIPAPRKQRQEYSLKHGPDQIEESPATTIGDRENDLEEMAQDVGDLNISLTDVS</sequence>
<evidence type="ECO:0000256" key="1">
    <source>
        <dbReference type="SAM" id="MobiDB-lite"/>
    </source>
</evidence>
<name>A0AAV7SBB5_PLEWA</name>
<reference evidence="2" key="1">
    <citation type="journal article" date="2022" name="bioRxiv">
        <title>Sequencing and chromosome-scale assembly of the giantPleurodeles waltlgenome.</title>
        <authorList>
            <person name="Brown T."/>
            <person name="Elewa A."/>
            <person name="Iarovenko S."/>
            <person name="Subramanian E."/>
            <person name="Araus A.J."/>
            <person name="Petzold A."/>
            <person name="Susuki M."/>
            <person name="Suzuki K.-i.T."/>
            <person name="Hayashi T."/>
            <person name="Toyoda A."/>
            <person name="Oliveira C."/>
            <person name="Osipova E."/>
            <person name="Leigh N.D."/>
            <person name="Simon A."/>
            <person name="Yun M.H."/>
        </authorList>
    </citation>
    <scope>NUCLEOTIDE SEQUENCE</scope>
    <source>
        <strain evidence="2">20211129_DDA</strain>
        <tissue evidence="2">Liver</tissue>
    </source>
</reference>
<dbReference type="EMBL" id="JANPWB010000008">
    <property type="protein sequence ID" value="KAJ1161537.1"/>
    <property type="molecule type" value="Genomic_DNA"/>
</dbReference>
<feature type="region of interest" description="Disordered" evidence="1">
    <location>
        <begin position="1"/>
        <end position="45"/>
    </location>
</feature>
<comment type="caution">
    <text evidence="2">The sequence shown here is derived from an EMBL/GenBank/DDBJ whole genome shotgun (WGS) entry which is preliminary data.</text>
</comment>
<proteinExistence type="predicted"/>
<feature type="non-terminal residue" evidence="2">
    <location>
        <position position="1"/>
    </location>
</feature>
<dbReference type="AlphaFoldDB" id="A0AAV7SBB5"/>
<keyword evidence="3" id="KW-1185">Reference proteome</keyword>
<feature type="compositionally biased region" description="Basic and acidic residues" evidence="1">
    <location>
        <begin position="1"/>
        <end position="12"/>
    </location>
</feature>
<evidence type="ECO:0000313" key="2">
    <source>
        <dbReference type="EMBL" id="KAJ1161537.1"/>
    </source>
</evidence>